<feature type="region of interest" description="Disordered" evidence="1">
    <location>
        <begin position="250"/>
        <end position="335"/>
    </location>
</feature>
<keyword evidence="5" id="KW-1185">Reference proteome</keyword>
<accession>A0A3R7K781</accession>
<reference evidence="4 5" key="1">
    <citation type="journal article" date="2018" name="BMC Genomics">
        <title>Genomic comparison of Trypanosoma conorhini and Trypanosoma rangeli to Trypanosoma cruzi strains of high and low virulence.</title>
        <authorList>
            <person name="Bradwell K.R."/>
            <person name="Koparde V.N."/>
            <person name="Matveyev A.V."/>
            <person name="Serrano M.G."/>
            <person name="Alves J.M."/>
            <person name="Parikh H."/>
            <person name="Huang B."/>
            <person name="Lee V."/>
            <person name="Espinosa-Alvarez O."/>
            <person name="Ortiz P.A."/>
            <person name="Costa-Martins A.G."/>
            <person name="Teixeira M.M."/>
            <person name="Buck G.A."/>
        </authorList>
    </citation>
    <scope>NUCLEOTIDE SEQUENCE [LARGE SCALE GENOMIC DNA]</scope>
    <source>
        <strain evidence="4 5">AM80</strain>
    </source>
</reference>
<dbReference type="Pfam" id="PF16825">
    <property type="entry name" value="DUF5075"/>
    <property type="match status" value="1"/>
</dbReference>
<dbReference type="VEuPathDB" id="TriTrypDB:TRSC58_07029"/>
<evidence type="ECO:0000256" key="2">
    <source>
        <dbReference type="SAM" id="Phobius"/>
    </source>
</evidence>
<proteinExistence type="predicted"/>
<dbReference type="InterPro" id="IPR031797">
    <property type="entry name" value="DUF5075"/>
</dbReference>
<evidence type="ECO:0000256" key="1">
    <source>
        <dbReference type="SAM" id="MobiDB-lite"/>
    </source>
</evidence>
<keyword evidence="2" id="KW-0472">Membrane</keyword>
<dbReference type="VEuPathDB" id="TriTrypDB:TRSC58_07086"/>
<feature type="transmembrane region" description="Helical" evidence="2">
    <location>
        <begin position="350"/>
        <end position="376"/>
    </location>
</feature>
<feature type="chain" id="PRO_5018594233" description="Mucin-like glycoprotein" evidence="3">
    <location>
        <begin position="39"/>
        <end position="454"/>
    </location>
</feature>
<dbReference type="PANTHER" id="PTHR35613">
    <property type="entry name" value="C-TYPE LECTIN DOMAIN-CONTAINING PROTEIN"/>
    <property type="match status" value="1"/>
</dbReference>
<dbReference type="OMA" id="YADYWHE"/>
<dbReference type="AlphaFoldDB" id="A0A3R7K781"/>
<evidence type="ECO:0008006" key="6">
    <source>
        <dbReference type="Google" id="ProtNLM"/>
    </source>
</evidence>
<dbReference type="EMBL" id="MKGL01000910">
    <property type="protein sequence ID" value="RNE95238.1"/>
    <property type="molecule type" value="Genomic_DNA"/>
</dbReference>
<dbReference type="RefSeq" id="XP_029233189.1">
    <property type="nucleotide sequence ID" value="XM_029386957.1"/>
</dbReference>
<organism evidence="4 5">
    <name type="scientific">Trypanosoma rangeli</name>
    <dbReference type="NCBI Taxonomy" id="5698"/>
    <lineage>
        <taxon>Eukaryota</taxon>
        <taxon>Discoba</taxon>
        <taxon>Euglenozoa</taxon>
        <taxon>Kinetoplastea</taxon>
        <taxon>Metakinetoplastina</taxon>
        <taxon>Trypanosomatida</taxon>
        <taxon>Trypanosomatidae</taxon>
        <taxon>Trypanosoma</taxon>
        <taxon>Herpetosoma</taxon>
    </lineage>
</organism>
<dbReference type="GeneID" id="40334263"/>
<keyword evidence="2" id="KW-1133">Transmembrane helix</keyword>
<protein>
    <recommendedName>
        <fullName evidence="6">Mucin-like glycoprotein</fullName>
    </recommendedName>
</protein>
<feature type="signal peptide" evidence="3">
    <location>
        <begin position="1"/>
        <end position="38"/>
    </location>
</feature>
<evidence type="ECO:0000256" key="3">
    <source>
        <dbReference type="SAM" id="SignalP"/>
    </source>
</evidence>
<comment type="caution">
    <text evidence="4">The sequence shown here is derived from an EMBL/GenBank/DDBJ whole genome shotgun (WGS) entry which is preliminary data.</text>
</comment>
<keyword evidence="3" id="KW-0732">Signal</keyword>
<name>A0A3R7K781_TRYRA</name>
<dbReference type="OrthoDB" id="252801at2759"/>
<sequence>MAAEVGMRALSAVRTVVRWMALLLLLQCLGSHPSFTAAGEYKHVVVKIKYYFSFPHSEFRENYEGWANYVISSNICQINGGLLTADQTPAAHQSITDYLRQVRGIADDQVFTYMGGDAYYSYYWEKDPDKMCNPAYGNTLLNCIFEWNQGLFEDTSAKVKLRGVPFFRGSLHSIPGAGPLNGYADYWHEGYPANGQLFLISRLDTKKKRATTTWYDGSISAQINVDTPNEAFGIVCEVQDEIITTTTEAPPTTTATTEALPTTTATTETLPTTTTTTETPPTTTTMAEAPPTTTTTTEAPPTTTTMAETPTTTTATTETPTTTTTMAETPTTTTATSEPEVVVSWVQDHWYAILLAVLLPLLSAIVLIVVIIFCCCCRRTDDESTRVASMELREVKGNVYGTQQRQSDGVSVSEGPVVPTCPPCEQQHVVKRNCWMPPSPRAAPVESSPSLPPA</sequence>
<evidence type="ECO:0000313" key="4">
    <source>
        <dbReference type="EMBL" id="RNE95238.1"/>
    </source>
</evidence>
<gene>
    <name evidence="4" type="ORF">TraAM80_10330</name>
</gene>
<dbReference type="PANTHER" id="PTHR35613:SF2">
    <property type="entry name" value="C-TYPE LECTIN DOMAIN-CONTAINING PROTEIN"/>
    <property type="match status" value="1"/>
</dbReference>
<dbReference type="Proteomes" id="UP000283634">
    <property type="component" value="Unassembled WGS sequence"/>
</dbReference>
<keyword evidence="2" id="KW-0812">Transmembrane</keyword>
<evidence type="ECO:0000313" key="5">
    <source>
        <dbReference type="Proteomes" id="UP000283634"/>
    </source>
</evidence>